<sequence length="89" mass="10326">MSTTTTKKVTKRSIRESVCEKAVADLRQKLSEIDKTNKDLMDQYCHLMDIKAQLDVELDIYHHMLEGEESRLNMANSVQDPNTSSSFWF</sequence>
<dbReference type="AlphaFoldDB" id="A0A0N5BAB5"/>
<evidence type="ECO:0000256" key="1">
    <source>
        <dbReference type="ARBA" id="ARBA00023054"/>
    </source>
</evidence>
<dbReference type="GO" id="GO:0090435">
    <property type="term" value="P:protein localization to nuclear envelope"/>
    <property type="evidence" value="ECO:0007669"/>
    <property type="project" value="TreeGrafter"/>
</dbReference>
<proteinExistence type="predicted"/>
<reference evidence="3" key="1">
    <citation type="submission" date="2017-02" db="UniProtKB">
        <authorList>
            <consortium name="WormBaseParasite"/>
        </authorList>
    </citation>
    <scope>IDENTIFICATION</scope>
</reference>
<dbReference type="STRING" id="174720.A0A0N5BAB5"/>
<dbReference type="GO" id="GO:0006998">
    <property type="term" value="P:nuclear envelope organization"/>
    <property type="evidence" value="ECO:0007669"/>
    <property type="project" value="TreeGrafter"/>
</dbReference>
<dbReference type="SUPFAM" id="SSF64593">
    <property type="entry name" value="Intermediate filament protein, coiled coil region"/>
    <property type="match status" value="1"/>
</dbReference>
<protein>
    <submittedName>
        <fullName evidence="3">IF rod domain-containing protein</fullName>
    </submittedName>
</protein>
<dbReference type="GO" id="GO:0005200">
    <property type="term" value="F:structural constituent of cytoskeleton"/>
    <property type="evidence" value="ECO:0007669"/>
    <property type="project" value="TreeGrafter"/>
</dbReference>
<dbReference type="Proteomes" id="UP000046392">
    <property type="component" value="Unplaced"/>
</dbReference>
<dbReference type="GO" id="GO:0051664">
    <property type="term" value="P:nuclear pore localization"/>
    <property type="evidence" value="ECO:0007669"/>
    <property type="project" value="TreeGrafter"/>
</dbReference>
<dbReference type="WBParaSite" id="SPAL_0000298500.1">
    <property type="protein sequence ID" value="SPAL_0000298500.1"/>
    <property type="gene ID" value="SPAL_0000298500"/>
</dbReference>
<dbReference type="GO" id="GO:0007097">
    <property type="term" value="P:nuclear migration"/>
    <property type="evidence" value="ECO:0007669"/>
    <property type="project" value="TreeGrafter"/>
</dbReference>
<dbReference type="GO" id="GO:0005652">
    <property type="term" value="C:nuclear lamina"/>
    <property type="evidence" value="ECO:0007669"/>
    <property type="project" value="TreeGrafter"/>
</dbReference>
<evidence type="ECO:0000313" key="2">
    <source>
        <dbReference type="Proteomes" id="UP000046392"/>
    </source>
</evidence>
<evidence type="ECO:0000313" key="3">
    <source>
        <dbReference type="WBParaSite" id="SPAL_0000298500.1"/>
    </source>
</evidence>
<organism evidence="2 3">
    <name type="scientific">Strongyloides papillosus</name>
    <name type="common">Intestinal threadworm</name>
    <dbReference type="NCBI Taxonomy" id="174720"/>
    <lineage>
        <taxon>Eukaryota</taxon>
        <taxon>Metazoa</taxon>
        <taxon>Ecdysozoa</taxon>
        <taxon>Nematoda</taxon>
        <taxon>Chromadorea</taxon>
        <taxon>Rhabditida</taxon>
        <taxon>Tylenchina</taxon>
        <taxon>Panagrolaimomorpha</taxon>
        <taxon>Strongyloidoidea</taxon>
        <taxon>Strongyloididae</taxon>
        <taxon>Strongyloides</taxon>
    </lineage>
</organism>
<dbReference type="Gene3D" id="1.20.5.170">
    <property type="match status" value="1"/>
</dbReference>
<keyword evidence="1" id="KW-0175">Coiled coil</keyword>
<accession>A0A0N5BAB5</accession>
<dbReference type="GO" id="GO:0031507">
    <property type="term" value="P:heterochromatin formation"/>
    <property type="evidence" value="ECO:0007669"/>
    <property type="project" value="TreeGrafter"/>
</dbReference>
<name>A0A0N5BAB5_STREA</name>
<dbReference type="PANTHER" id="PTHR45721">
    <property type="entry name" value="LAMIN DM0-RELATED"/>
    <property type="match status" value="1"/>
</dbReference>
<keyword evidence="2" id="KW-1185">Reference proteome</keyword>
<dbReference type="PANTHER" id="PTHR45721:SF11">
    <property type="entry name" value="LAMIN DM0-RELATED"/>
    <property type="match status" value="1"/>
</dbReference>